<evidence type="ECO:0000313" key="2">
    <source>
        <dbReference type="Proteomes" id="UP000259026"/>
    </source>
</evidence>
<protein>
    <submittedName>
        <fullName evidence="1">Uncharacterized protein</fullName>
    </submittedName>
</protein>
<proteinExistence type="predicted"/>
<sequence length="122" mass="13752">MKLFPNHADMLAAIAEARAAALVEARHSVGQRGVYQSRGTWVMTSDGRERAGPLVESVPGDEWKTKWKFDVLIATIEAHHPEVTEIFVEGGYDYAESPYAMQQGDYDPEVSTWSVLVWKREQ</sequence>
<dbReference type="Proteomes" id="UP000259026">
    <property type="component" value="Segment"/>
</dbReference>
<reference evidence="2" key="1">
    <citation type="submission" date="2018-07" db="EMBL/GenBank/DDBJ databases">
        <title>Giant CbK-like Caulobacter bacteriophages have genetically divergent genomes.</title>
        <authorList>
            <person name="Wilson K.M."/>
            <person name="Ely B."/>
        </authorList>
    </citation>
    <scope>NUCLEOTIDE SEQUENCE [LARGE SCALE GENOMIC DNA]</scope>
</reference>
<gene>
    <name evidence="1" type="ORF">CcrPW_gp433c</name>
</gene>
<dbReference type="EMBL" id="MH588545">
    <property type="protein sequence ID" value="AXQ68972.1"/>
    <property type="molecule type" value="Genomic_DNA"/>
</dbReference>
<evidence type="ECO:0000313" key="1">
    <source>
        <dbReference type="EMBL" id="AXQ68972.1"/>
    </source>
</evidence>
<name>A0A385EDN8_9CAUD</name>
<accession>A0A385EDN8</accession>
<organism evidence="1 2">
    <name type="scientific">Caulobacter phage CcrPW</name>
    <dbReference type="NCBI Taxonomy" id="2283271"/>
    <lineage>
        <taxon>Viruses</taxon>
        <taxon>Duplodnaviria</taxon>
        <taxon>Heunggongvirae</taxon>
        <taxon>Uroviricota</taxon>
        <taxon>Caudoviricetes</taxon>
        <taxon>Jeanschmidtviridae</taxon>
        <taxon>Colossusvirus</taxon>
        <taxon>Colossusvirus PW</taxon>
    </lineage>
</organism>
<keyword evidence="2" id="KW-1185">Reference proteome</keyword>
<reference evidence="1 2" key="2">
    <citation type="submission" date="2018-09" db="EMBL/GenBank/DDBJ databases">
        <title>Giant CbK-like Caulobacter bacteriophages have genetically divergent genomes.</title>
        <authorList>
            <person name="Wilson K."/>
            <person name="Ely B."/>
        </authorList>
    </citation>
    <scope>NUCLEOTIDE SEQUENCE [LARGE SCALE GENOMIC DNA]</scope>
</reference>